<reference evidence="4 5" key="1">
    <citation type="submission" date="2017-08" db="EMBL/GenBank/DDBJ databases">
        <title>Pleomorphomonas carboxidotrophicus sp. nov., a new mesophilic hydrogenogenic carboxidotroph.</title>
        <authorList>
            <person name="Esquivel-Elizondo S."/>
            <person name="Krajmalnik-Brown R."/>
            <person name="Maldonado J."/>
        </authorList>
    </citation>
    <scope>NUCLEOTIDE SEQUENCE [LARGE SCALE GENOMIC DNA]</scope>
    <source>
        <strain evidence="4 5">SVCO-16</strain>
    </source>
</reference>
<dbReference type="GO" id="GO:0003887">
    <property type="term" value="F:DNA-directed DNA polymerase activity"/>
    <property type="evidence" value="ECO:0007669"/>
    <property type="project" value="InterPro"/>
</dbReference>
<dbReference type="EMBL" id="NQVN01000001">
    <property type="protein sequence ID" value="PIP00658.1"/>
    <property type="molecule type" value="Genomic_DNA"/>
</dbReference>
<gene>
    <name evidence="4" type="ORF">CJ014_00715</name>
</gene>
<feature type="compositionally biased region" description="Low complexity" evidence="2">
    <location>
        <begin position="1"/>
        <end position="13"/>
    </location>
</feature>
<sequence>MTRSTQSSSTRATNDTRSSNVYVRSRSLDTLAQRQRRYKLRVHAASLPKALSDDAEMAAQSPTTPVQRLILQRMRVEPPDNLTAQDQALWHLMITQHRDDEAHGRELDDDAHKLPFDIAMRYLNISDDRRLVDSVKRLARTMISFDVDTDYFKRLGVMPIVLCYVEINRRTGQKYVRFQIPAKLRDILGSYADYSYVELAAWPRFRSKFAGRLYSLLASYRPINVSGGDVTIDVPVDELADVLGSSDGYGQLKRRTLIPAIEGIAEASRRLSITEWSEVRGKGRGAPIAAVRFAVHYDPLLEPEINPGIPERDNCKRELAAIAIHAMHDIDPIHPNYRFPTAPDLGRIARMQAEIYGKKRINLAVMSLLWKFALDEAYCGATLSNAKDPSVEHIYGSALQNLIETRGARVAFAAWSRAEIEQPRLMLAYATRRTWGESQRQSSIEQLKRNEIVDGYKPTPQQIGDAAVLSDDVDWSQLYDDDNADGNPDGYVYNPDDEIECETDHAL</sequence>
<dbReference type="InterPro" id="IPR000525">
    <property type="entry name" value="Initiator_Rep_WH1"/>
</dbReference>
<feature type="domain" description="Initiator Rep protein WH1" evidence="3">
    <location>
        <begin position="81"/>
        <end position="217"/>
    </location>
</feature>
<accession>A0A2G9X113</accession>
<dbReference type="SUPFAM" id="SSF46785">
    <property type="entry name" value="Winged helix' DNA-binding domain"/>
    <property type="match status" value="1"/>
</dbReference>
<dbReference type="Proteomes" id="UP000231070">
    <property type="component" value="Unassembled WGS sequence"/>
</dbReference>
<evidence type="ECO:0000256" key="1">
    <source>
        <dbReference type="ARBA" id="ARBA00038283"/>
    </source>
</evidence>
<evidence type="ECO:0000313" key="4">
    <source>
        <dbReference type="EMBL" id="PIP00658.1"/>
    </source>
</evidence>
<organism evidence="4 5">
    <name type="scientific">Pleomorphomonas carboxyditropha</name>
    <dbReference type="NCBI Taxonomy" id="2023338"/>
    <lineage>
        <taxon>Bacteria</taxon>
        <taxon>Pseudomonadati</taxon>
        <taxon>Pseudomonadota</taxon>
        <taxon>Alphaproteobacteria</taxon>
        <taxon>Hyphomicrobiales</taxon>
        <taxon>Pleomorphomonadaceae</taxon>
        <taxon>Pleomorphomonas</taxon>
    </lineage>
</organism>
<proteinExistence type="inferred from homology"/>
<dbReference type="RefSeq" id="WP_100078602.1">
    <property type="nucleotide sequence ID" value="NZ_NQVN01000001.1"/>
</dbReference>
<keyword evidence="5" id="KW-1185">Reference proteome</keyword>
<comment type="caution">
    <text evidence="4">The sequence shown here is derived from an EMBL/GenBank/DDBJ whole genome shotgun (WGS) entry which is preliminary data.</text>
</comment>
<name>A0A2G9X113_9HYPH</name>
<evidence type="ECO:0000259" key="3">
    <source>
        <dbReference type="Pfam" id="PF01051"/>
    </source>
</evidence>
<dbReference type="AlphaFoldDB" id="A0A2G9X113"/>
<dbReference type="GO" id="GO:0006270">
    <property type="term" value="P:DNA replication initiation"/>
    <property type="evidence" value="ECO:0007669"/>
    <property type="project" value="InterPro"/>
</dbReference>
<dbReference type="InterPro" id="IPR036390">
    <property type="entry name" value="WH_DNA-bd_sf"/>
</dbReference>
<dbReference type="Pfam" id="PF01051">
    <property type="entry name" value="Rep3_N"/>
    <property type="match status" value="1"/>
</dbReference>
<dbReference type="InterPro" id="IPR036388">
    <property type="entry name" value="WH-like_DNA-bd_sf"/>
</dbReference>
<feature type="region of interest" description="Disordered" evidence="2">
    <location>
        <begin position="1"/>
        <end position="21"/>
    </location>
</feature>
<evidence type="ECO:0000256" key="2">
    <source>
        <dbReference type="SAM" id="MobiDB-lite"/>
    </source>
</evidence>
<comment type="similarity">
    <text evidence="1">Belongs to the initiator RepB protein family.</text>
</comment>
<dbReference type="OrthoDB" id="8331064at2"/>
<protein>
    <recommendedName>
        <fullName evidence="3">Initiator Rep protein WH1 domain-containing protein</fullName>
    </recommendedName>
</protein>
<dbReference type="Gene3D" id="1.10.10.10">
    <property type="entry name" value="Winged helix-like DNA-binding domain superfamily/Winged helix DNA-binding domain"/>
    <property type="match status" value="1"/>
</dbReference>
<evidence type="ECO:0000313" key="5">
    <source>
        <dbReference type="Proteomes" id="UP000231070"/>
    </source>
</evidence>